<reference evidence="1 2" key="1">
    <citation type="submission" date="2019-02" db="EMBL/GenBank/DDBJ databases">
        <title>Deep-cultivation of Planctomycetes and their phenomic and genomic characterization uncovers novel biology.</title>
        <authorList>
            <person name="Wiegand S."/>
            <person name="Jogler M."/>
            <person name="Boedeker C."/>
            <person name="Pinto D."/>
            <person name="Vollmers J."/>
            <person name="Rivas-Marin E."/>
            <person name="Kohn T."/>
            <person name="Peeters S.H."/>
            <person name="Heuer A."/>
            <person name="Rast P."/>
            <person name="Oberbeckmann S."/>
            <person name="Bunk B."/>
            <person name="Jeske O."/>
            <person name="Meyerdierks A."/>
            <person name="Storesund J.E."/>
            <person name="Kallscheuer N."/>
            <person name="Luecker S."/>
            <person name="Lage O.M."/>
            <person name="Pohl T."/>
            <person name="Merkel B.J."/>
            <person name="Hornburger P."/>
            <person name="Mueller R.-W."/>
            <person name="Bruemmer F."/>
            <person name="Labrenz M."/>
            <person name="Spormann A.M."/>
            <person name="Op Den Camp H."/>
            <person name="Overmann J."/>
            <person name="Amann R."/>
            <person name="Jetten M.S.M."/>
            <person name="Mascher T."/>
            <person name="Medema M.H."/>
            <person name="Devos D.P."/>
            <person name="Kaster A.-K."/>
            <person name="Ovreas L."/>
            <person name="Rohde M."/>
            <person name="Galperin M.Y."/>
            <person name="Jogler C."/>
        </authorList>
    </citation>
    <scope>NUCLEOTIDE SEQUENCE [LARGE SCALE GENOMIC DNA]</scope>
    <source>
        <strain evidence="1 2">Pla52n</strain>
    </source>
</reference>
<accession>A0A5C6ATQ5</accession>
<dbReference type="AlphaFoldDB" id="A0A5C6ATQ5"/>
<keyword evidence="2" id="KW-1185">Reference proteome</keyword>
<comment type="caution">
    <text evidence="1">The sequence shown here is derived from an EMBL/GenBank/DDBJ whole genome shotgun (WGS) entry which is preliminary data.</text>
</comment>
<gene>
    <name evidence="1" type="ORF">Pla52n_34420</name>
</gene>
<evidence type="ECO:0000313" key="1">
    <source>
        <dbReference type="EMBL" id="TWU02392.1"/>
    </source>
</evidence>
<dbReference type="Proteomes" id="UP000320176">
    <property type="component" value="Unassembled WGS sequence"/>
</dbReference>
<dbReference type="Pfam" id="PF13365">
    <property type="entry name" value="Trypsin_2"/>
    <property type="match status" value="1"/>
</dbReference>
<dbReference type="OrthoDB" id="288917at2"/>
<organism evidence="1 2">
    <name type="scientific">Stieleria varia</name>
    <dbReference type="NCBI Taxonomy" id="2528005"/>
    <lineage>
        <taxon>Bacteria</taxon>
        <taxon>Pseudomonadati</taxon>
        <taxon>Planctomycetota</taxon>
        <taxon>Planctomycetia</taxon>
        <taxon>Pirellulales</taxon>
        <taxon>Pirellulaceae</taxon>
        <taxon>Stieleria</taxon>
    </lineage>
</organism>
<evidence type="ECO:0000313" key="2">
    <source>
        <dbReference type="Proteomes" id="UP000320176"/>
    </source>
</evidence>
<name>A0A5C6ATQ5_9BACT</name>
<sequence>MKYASVVSLKEQLFGERKVAASALSGARQKGLMAGVTASAIVSVPKAPIALGITGKNGNFKLAVRVHERSQGIKVVLDDIYRRCKGEMSVKIVGNVVKQAPWHQSLNRPLRIGGSVGHYQITAGTLGCFVTKDGSEDFILSNNHVLANENLGRVGANILQPGDADGGRNPRDKVGDLAKFVRLKKRGNLVDCAMATIDEGMEYYYNELESLGPITGVRTDPLEDGEPVFKVGRTTGVTKGRVSAIELDRLVVGFDMGDLEFDSQIEIEPVGSAPFSLGGDSGSLIVDSKRKAVGLLFAGNDIDATYANDINNVLSALKVDLVF</sequence>
<dbReference type="EMBL" id="SJPN01000004">
    <property type="protein sequence ID" value="TWU02392.1"/>
    <property type="molecule type" value="Genomic_DNA"/>
</dbReference>
<dbReference type="Gene3D" id="2.40.10.10">
    <property type="entry name" value="Trypsin-like serine proteases"/>
    <property type="match status" value="1"/>
</dbReference>
<dbReference type="InterPro" id="IPR043504">
    <property type="entry name" value="Peptidase_S1_PA_chymotrypsin"/>
</dbReference>
<dbReference type="InterPro" id="IPR009003">
    <property type="entry name" value="Peptidase_S1_PA"/>
</dbReference>
<dbReference type="RefSeq" id="WP_146520733.1">
    <property type="nucleotide sequence ID" value="NZ_CP151726.1"/>
</dbReference>
<dbReference type="SUPFAM" id="SSF50494">
    <property type="entry name" value="Trypsin-like serine proteases"/>
    <property type="match status" value="1"/>
</dbReference>
<proteinExistence type="predicted"/>
<protein>
    <submittedName>
        <fullName evidence="1">Uncharacterized protein</fullName>
    </submittedName>
</protein>